<reference evidence="2 3" key="1">
    <citation type="submission" date="2022-11" db="EMBL/GenBank/DDBJ databases">
        <title>Nonomuraea corallina sp. nov., a new species of the genus Nonomuraea isolated from sea side sediment in Thai sea.</title>
        <authorList>
            <person name="Ngamcharungchit C."/>
            <person name="Matsumoto A."/>
            <person name="Suriyachadkun C."/>
            <person name="Panbangred W."/>
            <person name="Inahashi Y."/>
            <person name="Intra B."/>
        </authorList>
    </citation>
    <scope>NUCLEOTIDE SEQUENCE [LARGE SCALE GENOMIC DNA]</scope>
    <source>
        <strain evidence="2 3">DSM 43553</strain>
    </source>
</reference>
<feature type="region of interest" description="Disordered" evidence="1">
    <location>
        <begin position="1"/>
        <end position="23"/>
    </location>
</feature>
<evidence type="ECO:0000313" key="2">
    <source>
        <dbReference type="EMBL" id="MDA0643117.1"/>
    </source>
</evidence>
<comment type="caution">
    <text evidence="2">The sequence shown here is derived from an EMBL/GenBank/DDBJ whole genome shotgun (WGS) entry which is preliminary data.</text>
</comment>
<feature type="region of interest" description="Disordered" evidence="1">
    <location>
        <begin position="504"/>
        <end position="583"/>
    </location>
</feature>
<organism evidence="2 3">
    <name type="scientific">Nonomuraea ferruginea</name>
    <dbReference type="NCBI Taxonomy" id="46174"/>
    <lineage>
        <taxon>Bacteria</taxon>
        <taxon>Bacillati</taxon>
        <taxon>Actinomycetota</taxon>
        <taxon>Actinomycetes</taxon>
        <taxon>Streptosporangiales</taxon>
        <taxon>Streptosporangiaceae</taxon>
        <taxon>Nonomuraea</taxon>
    </lineage>
</organism>
<proteinExistence type="predicted"/>
<evidence type="ECO:0000313" key="3">
    <source>
        <dbReference type="Proteomes" id="UP001212498"/>
    </source>
</evidence>
<dbReference type="EMBL" id="JAPNUD010000058">
    <property type="protein sequence ID" value="MDA0643117.1"/>
    <property type="molecule type" value="Genomic_DNA"/>
</dbReference>
<evidence type="ECO:0008006" key="4">
    <source>
        <dbReference type="Google" id="ProtNLM"/>
    </source>
</evidence>
<keyword evidence="3" id="KW-1185">Reference proteome</keyword>
<name>A0ABT4T0U3_9ACTN</name>
<protein>
    <recommendedName>
        <fullName evidence="4">ParB family chromosome partitioning protein</fullName>
    </recommendedName>
</protein>
<feature type="region of interest" description="Disordered" evidence="1">
    <location>
        <begin position="317"/>
        <end position="343"/>
    </location>
</feature>
<gene>
    <name evidence="2" type="ORF">OUY24_21035</name>
</gene>
<accession>A0ABT4T0U3</accession>
<feature type="compositionally biased region" description="Basic and acidic residues" evidence="1">
    <location>
        <begin position="551"/>
        <end position="563"/>
    </location>
</feature>
<sequence>MSITTEAREPSGSAPKTVETTPEVNLEPDADLELPEEFRLARIPVSQLGHFPDNVRENYHITQEFCASLKAQLQVPLTVIPIPADYQRGEGEEEHRWWVVKGNRRLEGAITIKLPKLLCLIDLTKAEDKASLLVNQVVENDDDFRLGLTPFEQSRALFMAHQLGATRTEIRKRTGRTREEVAQAIAAGKLSEPTRRTAQAMEYAWTLDELALLDEFDGDQEALDRIDTYISSWGHTGRHAIERVRRERQEAAAHDRVLANLAAAGIPVTEDEPAGAVRLSRLVSAVEGFDPEQHTDCPGRGAFFYTLRPEQPELYCSTPERHGYTPPPTITLPRPAKAEDDGPSRKVVVQGNRAWMAAATVRQEWLAMFFARKSAPKPVARFVTRILNDMPAPVRDKLGSAPLSTLYGKLGGPADLEAALATAAPGRLAMLQLLPIAVAWEYQMSEASAECKNTWREGRYSPCSTADAAAWLRFLVNQLGPELGEKAYAPAPIERALIDGTPYLGDTPAAMEPVTAGREDDDPADSAVDQNVSAVADDAPSPEHGVTLTDVPEHDDASHRELPDPEAADGADDVIADDGLQAA</sequence>
<feature type="compositionally biased region" description="Acidic residues" evidence="1">
    <location>
        <begin position="564"/>
        <end position="576"/>
    </location>
</feature>
<evidence type="ECO:0000256" key="1">
    <source>
        <dbReference type="SAM" id="MobiDB-lite"/>
    </source>
</evidence>
<dbReference type="RefSeq" id="WP_271277483.1">
    <property type="nucleotide sequence ID" value="NZ_BAABFD010000010.1"/>
</dbReference>
<dbReference type="Proteomes" id="UP001212498">
    <property type="component" value="Unassembled WGS sequence"/>
</dbReference>